<dbReference type="Pfam" id="PF02518">
    <property type="entry name" value="HATPase_c"/>
    <property type="match status" value="1"/>
</dbReference>
<dbReference type="PROSITE" id="PS50109">
    <property type="entry name" value="HIS_KIN"/>
    <property type="match status" value="1"/>
</dbReference>
<dbReference type="InterPro" id="IPR003661">
    <property type="entry name" value="HisK_dim/P_dom"/>
</dbReference>
<dbReference type="PRINTS" id="PR00344">
    <property type="entry name" value="BCTRLSENSOR"/>
</dbReference>
<dbReference type="HOGENOM" id="CLU_000445_114_39_12"/>
<dbReference type="InterPro" id="IPR005467">
    <property type="entry name" value="His_kinase_dom"/>
</dbReference>
<evidence type="ECO:0000256" key="7">
    <source>
        <dbReference type="ARBA" id="ARBA00022840"/>
    </source>
</evidence>
<dbReference type="EC" id="2.7.13.3" evidence="2"/>
<dbReference type="SMART" id="SM00388">
    <property type="entry name" value="HisKA"/>
    <property type="match status" value="1"/>
</dbReference>
<dbReference type="EMBL" id="CP002659">
    <property type="protein sequence ID" value="AEC01862.1"/>
    <property type="molecule type" value="Genomic_DNA"/>
</dbReference>
<dbReference type="KEGG" id="scc:Spico_0634"/>
<dbReference type="Gene3D" id="3.30.565.10">
    <property type="entry name" value="Histidine kinase-like ATPase, C-terminal domain"/>
    <property type="match status" value="1"/>
</dbReference>
<keyword evidence="4" id="KW-0808">Transferase</keyword>
<sequence length="418" mass="47306">MNKFAKRAISKIGQMDPQDVVRLFKHLVAETELLESVLDSLSDGIILYDSSHKIVYLNRVVTTLIPLKRFSSYHGIRLDDALADKDILGFLKEYWAGKIHADQNNEFNYQKGDTVKTILMTLSTFRGQDDELTGTEVYEMLVATDITERKRNDTRLRRSESLAQMTTMAASVAHEIKNPLASMGIHLQLLSKAFERKGELTEDEAERYIHVLEEEIDRLNRIVVDFLFAVRPMDVHLRIQDLNRLISDLTSFVMPELDEQHVALRLELQDYLPRLSLDENLMKQVLLNLIKNAMNAMEPQGGILTVSTKLVGNVVHLKVSDTGTGIKPEHLSKIFEPYFTTKSSGTGLGLTVVFKIIKEHGGDISVSSEPGRGTTFTMIFPVPRSEWMTLPDSLKDANFLEEMINVEEVSCEAHNLDS</sequence>
<organism evidence="10 11">
    <name type="scientific">Parasphaerochaeta coccoides (strain ATCC BAA-1237 / DSM 17374 / SPN1)</name>
    <name type="common">Sphaerochaeta coccoides</name>
    <dbReference type="NCBI Taxonomy" id="760011"/>
    <lineage>
        <taxon>Bacteria</taxon>
        <taxon>Pseudomonadati</taxon>
        <taxon>Spirochaetota</taxon>
        <taxon>Spirochaetia</taxon>
        <taxon>Spirochaetales</taxon>
        <taxon>Sphaerochaetaceae</taxon>
        <taxon>Parasphaerochaeta</taxon>
    </lineage>
</organism>
<dbReference type="STRING" id="760011.Spico_0634"/>
<name>F4GKU9_PARC1</name>
<reference evidence="10 11" key="2">
    <citation type="journal article" date="2012" name="Stand. Genomic Sci.">
        <title>Complete genome sequence of the termite hindgut bacterium Spirochaeta coccoides type strain (SPN1(T)), reclassification in the genus Sphaerochaeta as Sphaerochaeta coccoides comb. nov. and emendations of the family Spirochaetaceae and the genus Sphaerochaeta.</title>
        <authorList>
            <person name="Abt B."/>
            <person name="Han C."/>
            <person name="Scheuner C."/>
            <person name="Lu M."/>
            <person name="Lapidus A."/>
            <person name="Nolan M."/>
            <person name="Lucas S."/>
            <person name="Hammon N."/>
            <person name="Deshpande S."/>
            <person name="Cheng J.F."/>
            <person name="Tapia R."/>
            <person name="Goodwin L.A."/>
            <person name="Pitluck S."/>
            <person name="Liolios K."/>
            <person name="Pagani I."/>
            <person name="Ivanova N."/>
            <person name="Mavromatis K."/>
            <person name="Mikhailova N."/>
            <person name="Huntemann M."/>
            <person name="Pati A."/>
            <person name="Chen A."/>
            <person name="Palaniappan K."/>
            <person name="Land M."/>
            <person name="Hauser L."/>
            <person name="Brambilla E.M."/>
            <person name="Rohde M."/>
            <person name="Spring S."/>
            <person name="Gronow S."/>
            <person name="Goker M."/>
            <person name="Woyke T."/>
            <person name="Bristow J."/>
            <person name="Eisen J.A."/>
            <person name="Markowitz V."/>
            <person name="Hugenholtz P."/>
            <person name="Kyrpides N.C."/>
            <person name="Klenk H.P."/>
            <person name="Detter J.C."/>
        </authorList>
    </citation>
    <scope>NUCLEOTIDE SEQUENCE [LARGE SCALE GENOMIC DNA]</scope>
    <source>
        <strain evidence="11">ATCC BAA-1237 / DSM 17374 / SPN1</strain>
    </source>
</reference>
<keyword evidence="11" id="KW-1185">Reference proteome</keyword>
<dbReference type="InterPro" id="IPR036097">
    <property type="entry name" value="HisK_dim/P_sf"/>
</dbReference>
<dbReference type="InterPro" id="IPR036890">
    <property type="entry name" value="HATPase_C_sf"/>
</dbReference>
<evidence type="ECO:0000256" key="1">
    <source>
        <dbReference type="ARBA" id="ARBA00000085"/>
    </source>
</evidence>
<evidence type="ECO:0000256" key="2">
    <source>
        <dbReference type="ARBA" id="ARBA00012438"/>
    </source>
</evidence>
<feature type="domain" description="Histidine kinase" evidence="9">
    <location>
        <begin position="171"/>
        <end position="384"/>
    </location>
</feature>
<dbReference type="GO" id="GO:0005524">
    <property type="term" value="F:ATP binding"/>
    <property type="evidence" value="ECO:0007669"/>
    <property type="project" value="UniProtKB-KW"/>
</dbReference>
<evidence type="ECO:0000256" key="5">
    <source>
        <dbReference type="ARBA" id="ARBA00022741"/>
    </source>
</evidence>
<dbReference type="SUPFAM" id="SSF47384">
    <property type="entry name" value="Homodimeric domain of signal transducing histidine kinase"/>
    <property type="match status" value="1"/>
</dbReference>
<protein>
    <recommendedName>
        <fullName evidence="2">histidine kinase</fullName>
        <ecNumber evidence="2">2.7.13.3</ecNumber>
    </recommendedName>
</protein>
<dbReference type="InterPro" id="IPR003594">
    <property type="entry name" value="HATPase_dom"/>
</dbReference>
<keyword evidence="8" id="KW-0902">Two-component regulatory system</keyword>
<dbReference type="Proteomes" id="UP000007939">
    <property type="component" value="Chromosome"/>
</dbReference>
<dbReference type="RefSeq" id="WP_013739258.1">
    <property type="nucleotide sequence ID" value="NC_015436.1"/>
</dbReference>
<dbReference type="eggNOG" id="COG4191">
    <property type="taxonomic scope" value="Bacteria"/>
</dbReference>
<gene>
    <name evidence="10" type="ordered locus">Spico_0634</name>
</gene>
<comment type="catalytic activity">
    <reaction evidence="1">
        <text>ATP + protein L-histidine = ADP + protein N-phospho-L-histidine.</text>
        <dbReference type="EC" id="2.7.13.3"/>
    </reaction>
</comment>
<evidence type="ECO:0000313" key="10">
    <source>
        <dbReference type="EMBL" id="AEC01862.1"/>
    </source>
</evidence>
<proteinExistence type="predicted"/>
<keyword evidence="7" id="KW-0067">ATP-binding</keyword>
<keyword evidence="5" id="KW-0547">Nucleotide-binding</keyword>
<dbReference type="Gene3D" id="1.10.287.130">
    <property type="match status" value="1"/>
</dbReference>
<keyword evidence="6 10" id="KW-0418">Kinase</keyword>
<evidence type="ECO:0000259" key="9">
    <source>
        <dbReference type="PROSITE" id="PS50109"/>
    </source>
</evidence>
<dbReference type="CDD" id="cd00082">
    <property type="entry name" value="HisKA"/>
    <property type="match status" value="1"/>
</dbReference>
<dbReference type="PANTHER" id="PTHR43065:SF10">
    <property type="entry name" value="PEROXIDE STRESS-ACTIVATED HISTIDINE KINASE MAK3"/>
    <property type="match status" value="1"/>
</dbReference>
<dbReference type="InterPro" id="IPR035965">
    <property type="entry name" value="PAS-like_dom_sf"/>
</dbReference>
<dbReference type="Gene3D" id="3.30.450.20">
    <property type="entry name" value="PAS domain"/>
    <property type="match status" value="1"/>
</dbReference>
<dbReference type="GO" id="GO:0000155">
    <property type="term" value="F:phosphorelay sensor kinase activity"/>
    <property type="evidence" value="ECO:0007669"/>
    <property type="project" value="InterPro"/>
</dbReference>
<dbReference type="Pfam" id="PF00512">
    <property type="entry name" value="HisKA"/>
    <property type="match status" value="1"/>
</dbReference>
<reference evidence="11" key="1">
    <citation type="submission" date="2011-04" db="EMBL/GenBank/DDBJ databases">
        <title>The complete genome of Spirochaeta coccoides DSM 17374.</title>
        <authorList>
            <person name="Lucas S."/>
            <person name="Copeland A."/>
            <person name="Lapidus A."/>
            <person name="Bruce D."/>
            <person name="Goodwin L."/>
            <person name="Pitluck S."/>
            <person name="Peters L."/>
            <person name="Kyrpides N."/>
            <person name="Mavromatis K."/>
            <person name="Pagani I."/>
            <person name="Ivanova N."/>
            <person name="Ovchinnikova G."/>
            <person name="Lu M."/>
            <person name="Detter J.C."/>
            <person name="Tapia R."/>
            <person name="Han C."/>
            <person name="Land M."/>
            <person name="Hauser L."/>
            <person name="Markowitz V."/>
            <person name="Cheng J.-F."/>
            <person name="Hugenholtz P."/>
            <person name="Woyke T."/>
            <person name="Wu D."/>
            <person name="Spring S."/>
            <person name="Schroeder M."/>
            <person name="Brambilla E."/>
            <person name="Klenk H.-P."/>
            <person name="Eisen J.A."/>
        </authorList>
    </citation>
    <scope>NUCLEOTIDE SEQUENCE [LARGE SCALE GENOMIC DNA]</scope>
    <source>
        <strain evidence="11">ATCC BAA-1237 / DSM 17374 / SPN1</strain>
    </source>
</reference>
<evidence type="ECO:0000256" key="6">
    <source>
        <dbReference type="ARBA" id="ARBA00022777"/>
    </source>
</evidence>
<evidence type="ECO:0000256" key="3">
    <source>
        <dbReference type="ARBA" id="ARBA00022553"/>
    </source>
</evidence>
<evidence type="ECO:0000256" key="8">
    <source>
        <dbReference type="ARBA" id="ARBA00023012"/>
    </source>
</evidence>
<dbReference type="SMART" id="SM00387">
    <property type="entry name" value="HATPase_c"/>
    <property type="match status" value="1"/>
</dbReference>
<dbReference type="AlphaFoldDB" id="F4GKU9"/>
<evidence type="ECO:0000313" key="11">
    <source>
        <dbReference type="Proteomes" id="UP000007939"/>
    </source>
</evidence>
<dbReference type="PANTHER" id="PTHR43065">
    <property type="entry name" value="SENSOR HISTIDINE KINASE"/>
    <property type="match status" value="1"/>
</dbReference>
<dbReference type="OrthoDB" id="1931120at2"/>
<accession>F4GKU9</accession>
<evidence type="ECO:0000256" key="4">
    <source>
        <dbReference type="ARBA" id="ARBA00022679"/>
    </source>
</evidence>
<dbReference type="InterPro" id="IPR004358">
    <property type="entry name" value="Sig_transdc_His_kin-like_C"/>
</dbReference>
<dbReference type="SUPFAM" id="SSF55785">
    <property type="entry name" value="PYP-like sensor domain (PAS domain)"/>
    <property type="match status" value="1"/>
</dbReference>
<dbReference type="SUPFAM" id="SSF55874">
    <property type="entry name" value="ATPase domain of HSP90 chaperone/DNA topoisomerase II/histidine kinase"/>
    <property type="match status" value="1"/>
</dbReference>
<keyword evidence="3" id="KW-0597">Phosphoprotein</keyword>